<proteinExistence type="predicted"/>
<accession>A0AAN6H795</accession>
<sequence>MTRTSNIIAYTAATLLTGAAAASSSTLTASYAAPSVASGYVARLVANNLTKPRGIKFDSNGALLVVEQDVGITALTLADAGQGCLSVASRKTVINDTTLNHGIELSSDAATLYASSPEAVYSWAYSPQSQTNTLSPKLLVSNMTTSDHTTRTLLLPQHAPGLLVVTRGSTANIDPLAEDITTGHSQIKAFNLTNQTSAYDFDTAGLLLGWGLRNDASTRWRNSVDQMSRLGVDIHENNPGEEMNFLGFLNGTYSPNQGRNFGYPECYAAWNVSAIPEFNGTVGMQFAIGSLNSTDNDTTCDAANRQAPRLTFQAHMAPLDILFNSEGTAAWVTFHGSWDRTDPVGYKLSVVEFAAGDAVQPSDSLTAAVDIVTNANQSACPSGCFRPVGLAWDKQGRLFMSSDATGEVYAILRDDGNQTSAAGSNATGTIPSSTA</sequence>
<dbReference type="InterPro" id="IPR011042">
    <property type="entry name" value="6-blade_b-propeller_TolB-like"/>
</dbReference>
<dbReference type="Pfam" id="PF22807">
    <property type="entry name" value="TrAA12"/>
    <property type="match status" value="1"/>
</dbReference>
<evidence type="ECO:0000313" key="3">
    <source>
        <dbReference type="EMBL" id="KAK0952642.1"/>
    </source>
</evidence>
<dbReference type="InterPro" id="IPR011041">
    <property type="entry name" value="Quinoprot_gluc/sorb_DH_b-prop"/>
</dbReference>
<evidence type="ECO:0000256" key="1">
    <source>
        <dbReference type="SAM" id="SignalP"/>
    </source>
</evidence>
<dbReference type="SUPFAM" id="SSF50952">
    <property type="entry name" value="Soluble quinoprotein glucose dehydrogenase"/>
    <property type="match status" value="1"/>
</dbReference>
<organism evidence="3 4">
    <name type="scientific">Friedmanniomyces endolithicus</name>
    <dbReference type="NCBI Taxonomy" id="329885"/>
    <lineage>
        <taxon>Eukaryota</taxon>
        <taxon>Fungi</taxon>
        <taxon>Dikarya</taxon>
        <taxon>Ascomycota</taxon>
        <taxon>Pezizomycotina</taxon>
        <taxon>Dothideomycetes</taxon>
        <taxon>Dothideomycetidae</taxon>
        <taxon>Mycosphaerellales</taxon>
        <taxon>Teratosphaeriaceae</taxon>
        <taxon>Friedmanniomyces</taxon>
    </lineage>
</organism>
<feature type="chain" id="PRO_5042982079" description="Pyrroloquinoline quinone-dependent pyranose dehydrogenase beta-propeller domain-containing protein" evidence="1">
    <location>
        <begin position="23"/>
        <end position="435"/>
    </location>
</feature>
<evidence type="ECO:0000313" key="4">
    <source>
        <dbReference type="Proteomes" id="UP001175353"/>
    </source>
</evidence>
<dbReference type="Gene3D" id="2.120.10.30">
    <property type="entry name" value="TolB, C-terminal domain"/>
    <property type="match status" value="1"/>
</dbReference>
<comment type="caution">
    <text evidence="3">The sequence shown here is derived from an EMBL/GenBank/DDBJ whole genome shotgun (WGS) entry which is preliminary data.</text>
</comment>
<reference evidence="3" key="1">
    <citation type="submission" date="2023-06" db="EMBL/GenBank/DDBJ databases">
        <title>Black Yeasts Isolated from many extreme environments.</title>
        <authorList>
            <person name="Coleine C."/>
            <person name="Stajich J.E."/>
            <person name="Selbmann L."/>
        </authorList>
    </citation>
    <scope>NUCLEOTIDE SEQUENCE</scope>
    <source>
        <strain evidence="3">CCFEE 5200</strain>
    </source>
</reference>
<dbReference type="EMBL" id="JAUJLE010000599">
    <property type="protein sequence ID" value="KAK0952642.1"/>
    <property type="molecule type" value="Genomic_DNA"/>
</dbReference>
<dbReference type="AlphaFoldDB" id="A0AAN6H795"/>
<feature type="non-terminal residue" evidence="3">
    <location>
        <position position="435"/>
    </location>
</feature>
<dbReference type="Proteomes" id="UP001175353">
    <property type="component" value="Unassembled WGS sequence"/>
</dbReference>
<dbReference type="InterPro" id="IPR054539">
    <property type="entry name" value="Beta-prop_PDH"/>
</dbReference>
<feature type="domain" description="Pyrroloquinoline quinone-dependent pyranose dehydrogenase beta-propeller" evidence="2">
    <location>
        <begin position="34"/>
        <end position="412"/>
    </location>
</feature>
<feature type="signal peptide" evidence="1">
    <location>
        <begin position="1"/>
        <end position="22"/>
    </location>
</feature>
<name>A0AAN6H795_9PEZI</name>
<keyword evidence="4" id="KW-1185">Reference proteome</keyword>
<protein>
    <recommendedName>
        <fullName evidence="2">Pyrroloquinoline quinone-dependent pyranose dehydrogenase beta-propeller domain-containing protein</fullName>
    </recommendedName>
</protein>
<evidence type="ECO:0000259" key="2">
    <source>
        <dbReference type="Pfam" id="PF22807"/>
    </source>
</evidence>
<keyword evidence="1" id="KW-0732">Signal</keyword>
<gene>
    <name evidence="3" type="ORF">LTR91_024284</name>
</gene>